<proteinExistence type="predicted"/>
<dbReference type="AlphaFoldDB" id="A0A445DY41"/>
<reference evidence="2 3" key="1">
    <citation type="submission" date="2019-01" db="EMBL/GenBank/DDBJ databases">
        <title>Sequencing of cultivated peanut Arachis hypogaea provides insights into genome evolution and oil improvement.</title>
        <authorList>
            <person name="Chen X."/>
        </authorList>
    </citation>
    <scope>NUCLEOTIDE SEQUENCE [LARGE SCALE GENOMIC DNA]</scope>
    <source>
        <strain evidence="3">cv. Fuhuasheng</strain>
        <tissue evidence="2">Leaves</tissue>
    </source>
</reference>
<sequence length="184" mass="20150">MKINPLILFLILLLSLIILLCALSCVGNSIPRFFRRKYLPIFRHSNVSSASVLNIPSPFQFQRCSPINSSKLFKYVVVYAYESSGDGRIKMPLSPTVACSQGSPFGVGHGLGDEGGGIQLMESSLYPSVSSFSHSFSSTSLGQMQFAAILWAHSGLPIELRCGCSVGSHNLVKTWLPRWLKHIS</sequence>
<dbReference type="STRING" id="3818.A0A445DY41"/>
<protein>
    <submittedName>
        <fullName evidence="2">Uncharacterized protein</fullName>
    </submittedName>
</protein>
<accession>A0A445DY41</accession>
<dbReference type="Proteomes" id="UP000289738">
    <property type="component" value="Chromosome A03"/>
</dbReference>
<evidence type="ECO:0000313" key="2">
    <source>
        <dbReference type="EMBL" id="RYR67991.1"/>
    </source>
</evidence>
<feature type="signal peptide" evidence="1">
    <location>
        <begin position="1"/>
        <end position="22"/>
    </location>
</feature>
<comment type="caution">
    <text evidence="2">The sequence shown here is derived from an EMBL/GenBank/DDBJ whole genome shotgun (WGS) entry which is preliminary data.</text>
</comment>
<evidence type="ECO:0000256" key="1">
    <source>
        <dbReference type="SAM" id="SignalP"/>
    </source>
</evidence>
<gene>
    <name evidence="2" type="ORF">Ahy_A03g014463</name>
</gene>
<keyword evidence="1" id="KW-0732">Signal</keyword>
<feature type="chain" id="PRO_5019015430" evidence="1">
    <location>
        <begin position="23"/>
        <end position="184"/>
    </location>
</feature>
<name>A0A445DY41_ARAHY</name>
<keyword evidence="3" id="KW-1185">Reference proteome</keyword>
<dbReference type="EMBL" id="SDMP01000003">
    <property type="protein sequence ID" value="RYR67991.1"/>
    <property type="molecule type" value="Genomic_DNA"/>
</dbReference>
<organism evidence="2 3">
    <name type="scientific">Arachis hypogaea</name>
    <name type="common">Peanut</name>
    <dbReference type="NCBI Taxonomy" id="3818"/>
    <lineage>
        <taxon>Eukaryota</taxon>
        <taxon>Viridiplantae</taxon>
        <taxon>Streptophyta</taxon>
        <taxon>Embryophyta</taxon>
        <taxon>Tracheophyta</taxon>
        <taxon>Spermatophyta</taxon>
        <taxon>Magnoliopsida</taxon>
        <taxon>eudicotyledons</taxon>
        <taxon>Gunneridae</taxon>
        <taxon>Pentapetalae</taxon>
        <taxon>rosids</taxon>
        <taxon>fabids</taxon>
        <taxon>Fabales</taxon>
        <taxon>Fabaceae</taxon>
        <taxon>Papilionoideae</taxon>
        <taxon>50 kb inversion clade</taxon>
        <taxon>dalbergioids sensu lato</taxon>
        <taxon>Dalbergieae</taxon>
        <taxon>Pterocarpus clade</taxon>
        <taxon>Arachis</taxon>
    </lineage>
</organism>
<evidence type="ECO:0000313" key="3">
    <source>
        <dbReference type="Proteomes" id="UP000289738"/>
    </source>
</evidence>